<name>A0AAE6MLC8_9SPHI</name>
<dbReference type="EMBL" id="CP043451">
    <property type="protein sequence ID" value="QEM07641.1"/>
    <property type="molecule type" value="Genomic_DNA"/>
</dbReference>
<organism evidence="2 4">
    <name type="scientific">Mucilaginibacter rubeus</name>
    <dbReference type="NCBI Taxonomy" id="2027860"/>
    <lineage>
        <taxon>Bacteria</taxon>
        <taxon>Pseudomonadati</taxon>
        <taxon>Bacteroidota</taxon>
        <taxon>Sphingobacteriia</taxon>
        <taxon>Sphingobacteriales</taxon>
        <taxon>Sphingobacteriaceae</taxon>
        <taxon>Mucilaginibacter</taxon>
    </lineage>
</organism>
<evidence type="ECO:0000313" key="3">
    <source>
        <dbReference type="EMBL" id="QTE49793.1"/>
    </source>
</evidence>
<accession>A0AAE6MLC8</accession>
<keyword evidence="1" id="KW-1133">Transmembrane helix</keyword>
<dbReference type="RefSeq" id="WP_112653264.1">
    <property type="nucleotide sequence ID" value="NZ_CP043451.1"/>
</dbReference>
<proteinExistence type="predicted"/>
<dbReference type="Proteomes" id="UP000250557">
    <property type="component" value="Chromosome"/>
</dbReference>
<protein>
    <submittedName>
        <fullName evidence="2">Uncharacterized protein</fullName>
    </submittedName>
</protein>
<gene>
    <name evidence="2" type="ORF">DIU31_030615</name>
    <name evidence="3" type="ORF">J3L21_30400</name>
</gene>
<evidence type="ECO:0000313" key="2">
    <source>
        <dbReference type="EMBL" id="QEM07641.1"/>
    </source>
</evidence>
<feature type="transmembrane region" description="Helical" evidence="1">
    <location>
        <begin position="112"/>
        <end position="134"/>
    </location>
</feature>
<dbReference type="AlphaFoldDB" id="A0AAE6MLC8"/>
<dbReference type="EMBL" id="CP071880">
    <property type="protein sequence ID" value="QTE49793.1"/>
    <property type="molecule type" value="Genomic_DNA"/>
</dbReference>
<keyword evidence="1" id="KW-0472">Membrane</keyword>
<reference evidence="3 5" key="2">
    <citation type="submission" date="2021-03" db="EMBL/GenBank/DDBJ databases">
        <title>Mucilaginibacter strains isolated from gold and copper mining confer multi heavy-metal resistance.</title>
        <authorList>
            <person name="Li Y."/>
        </authorList>
    </citation>
    <scope>NUCLEOTIDE SEQUENCE [LARGE SCALE GENOMIC DNA]</scope>
    <source>
        <strain evidence="3 5">P2-4</strain>
    </source>
</reference>
<dbReference type="Proteomes" id="UP000663940">
    <property type="component" value="Chromosome"/>
</dbReference>
<keyword evidence="1" id="KW-0812">Transmembrane</keyword>
<reference evidence="2 4" key="1">
    <citation type="submission" date="2019-08" db="EMBL/GenBank/DDBJ databases">
        <title>Comparative genome analysis confer to the adaptation heavy metal polluted environment.</title>
        <authorList>
            <person name="Li Y."/>
        </authorList>
    </citation>
    <scope>NUCLEOTIDE SEQUENCE [LARGE SCALE GENOMIC DNA]</scope>
    <source>
        <strain evidence="2 4">P2</strain>
    </source>
</reference>
<evidence type="ECO:0000313" key="4">
    <source>
        <dbReference type="Proteomes" id="UP000250557"/>
    </source>
</evidence>
<evidence type="ECO:0000256" key="1">
    <source>
        <dbReference type="SAM" id="Phobius"/>
    </source>
</evidence>
<evidence type="ECO:0000313" key="5">
    <source>
        <dbReference type="Proteomes" id="UP000663940"/>
    </source>
</evidence>
<keyword evidence="5" id="KW-1185">Reference proteome</keyword>
<sequence length="213" mass="24699">MKEIDELTERIDGQDEIIDSLIKKITDQEKREPKTADYTLHFEALQKIFEVFLVRYNKENAELKQAVTLLNISYPAEQIQTTLIEVKTILEAIRKSLPVKVKHEFDPKTKGWIIAGVVLLIVTAISSGLCGHLWSENMRLQANDIKFRMLRQCYPIQANWAEQHYYNNPDAAEGETIRLENEAKERSAAADIVNQKQRRIKVAYKTLIKLKHH</sequence>